<proteinExistence type="predicted"/>
<protein>
    <recommendedName>
        <fullName evidence="1">LicD/FKTN/FKRP nucleotidyltransferase domain-containing protein</fullName>
    </recommendedName>
</protein>
<dbReference type="eggNOG" id="COG3475">
    <property type="taxonomic scope" value="Bacteria"/>
</dbReference>
<reference evidence="2 3" key="1">
    <citation type="journal article" date="2014" name="Genome Announc.">
        <title>Draft genome sequences of the altered schaedler flora, a defined bacterial community from gnotobiotic mice.</title>
        <authorList>
            <person name="Wannemuehler M.J."/>
            <person name="Overstreet A.M."/>
            <person name="Ward D.V."/>
            <person name="Phillips G.J."/>
        </authorList>
    </citation>
    <scope>NUCLEOTIDE SEQUENCE [LARGE SCALE GENOMIC DNA]</scope>
    <source>
        <strain evidence="2 3">ASF492</strain>
    </source>
</reference>
<dbReference type="PANTHER" id="PTHR43404">
    <property type="entry name" value="LIPOPOLYSACCHARIDE CHOLINEPHOSPHOTRANSFERASE LICD"/>
    <property type="match status" value="1"/>
</dbReference>
<dbReference type="PANTHER" id="PTHR43404:SF2">
    <property type="entry name" value="LIPOPOLYSACCHARIDE CHOLINEPHOSPHOTRANSFERASE LICD"/>
    <property type="match status" value="1"/>
</dbReference>
<accession>N2A8J6</accession>
<keyword evidence="3" id="KW-1185">Reference proteome</keyword>
<feature type="domain" description="LicD/FKTN/FKRP nucleotidyltransferase" evidence="1">
    <location>
        <begin position="27"/>
        <end position="247"/>
    </location>
</feature>
<gene>
    <name evidence="2" type="ORF">C823_02733</name>
</gene>
<dbReference type="EMBL" id="AQFT01000087">
    <property type="protein sequence ID" value="EMZ25717.1"/>
    <property type="molecule type" value="Genomic_DNA"/>
</dbReference>
<dbReference type="Pfam" id="PF04991">
    <property type="entry name" value="LicD"/>
    <property type="match status" value="1"/>
</dbReference>
<evidence type="ECO:0000259" key="1">
    <source>
        <dbReference type="Pfam" id="PF04991"/>
    </source>
</evidence>
<dbReference type="InterPro" id="IPR052942">
    <property type="entry name" value="LPS_cholinephosphotransferase"/>
</dbReference>
<evidence type="ECO:0000313" key="3">
    <source>
        <dbReference type="Proteomes" id="UP000012589"/>
    </source>
</evidence>
<sequence>MVEIEKEQLRMLQKIELEILLEVDRICRKNHIHYTLTGGTLLGAVRHGGFIPWDDDADISMLRSEYQKFQQACRTDLDTERFYFQDIEHTPGYRWGYGKIRRKDSIFLRENQEGMPYEQGIFLDVFPRDGVPDGLVMRNLHTFFCYAVRKMMWSAVGRTASPTRIQRCAYNILYQLTGKHMADFYKCLQWCSNRKKTEYVRTLTFPLPKHLKGYRREWYGRYREVTFEGHSFLVQASYKEWLEWEFGDYNKLPPAEKRKIHPVTMIRFPAHGSISQTEPKDKELYDGEQRQR</sequence>
<dbReference type="AlphaFoldDB" id="N2A8J6"/>
<evidence type="ECO:0000313" key="2">
    <source>
        <dbReference type="EMBL" id="EMZ25717.1"/>
    </source>
</evidence>
<dbReference type="STRING" id="1235802.C823_02733"/>
<dbReference type="PATRIC" id="fig|1235802.3.peg.2885"/>
<dbReference type="InterPro" id="IPR007074">
    <property type="entry name" value="LicD/FKTN/FKRP_NTP_transf"/>
</dbReference>
<dbReference type="GO" id="GO:0009100">
    <property type="term" value="P:glycoprotein metabolic process"/>
    <property type="evidence" value="ECO:0007669"/>
    <property type="project" value="UniProtKB-ARBA"/>
</dbReference>
<name>N2A8J6_9FIRM</name>
<comment type="caution">
    <text evidence="2">The sequence shown here is derived from an EMBL/GenBank/DDBJ whole genome shotgun (WGS) entry which is preliminary data.</text>
</comment>
<organism evidence="2 3">
    <name type="scientific">Eubacterium plexicaudatum ASF492</name>
    <dbReference type="NCBI Taxonomy" id="1235802"/>
    <lineage>
        <taxon>Bacteria</taxon>
        <taxon>Bacillati</taxon>
        <taxon>Bacillota</taxon>
        <taxon>Clostridia</taxon>
        <taxon>Eubacteriales</taxon>
        <taxon>Eubacteriaceae</taxon>
        <taxon>Eubacterium</taxon>
    </lineage>
</organism>
<dbReference type="Proteomes" id="UP000012589">
    <property type="component" value="Unassembled WGS sequence"/>
</dbReference>
<dbReference type="HOGENOM" id="CLU_075543_0_0_9"/>
<dbReference type="OrthoDB" id="9786100at2"/>